<dbReference type="AlphaFoldDB" id="A0A7X0LWA7"/>
<evidence type="ECO:0000259" key="2">
    <source>
        <dbReference type="PROSITE" id="PS50113"/>
    </source>
</evidence>
<dbReference type="InterPro" id="IPR001610">
    <property type="entry name" value="PAC"/>
</dbReference>
<dbReference type="InterPro" id="IPR035965">
    <property type="entry name" value="PAS-like_dom_sf"/>
</dbReference>
<dbReference type="NCBIfam" id="TIGR00229">
    <property type="entry name" value="sensory_box"/>
    <property type="match status" value="2"/>
</dbReference>
<protein>
    <submittedName>
        <fullName evidence="5">Diguanylate cyclase (GGDEF)-like protein/PAS domain S-box-containing protein</fullName>
    </submittedName>
</protein>
<evidence type="ECO:0000259" key="4">
    <source>
        <dbReference type="PROSITE" id="PS50887"/>
    </source>
</evidence>
<dbReference type="PANTHER" id="PTHR44757">
    <property type="entry name" value="DIGUANYLATE CYCLASE DGCP"/>
    <property type="match status" value="1"/>
</dbReference>
<dbReference type="InterPro" id="IPR009875">
    <property type="entry name" value="PilZ_domain"/>
</dbReference>
<dbReference type="Pfam" id="PF00563">
    <property type="entry name" value="EAL"/>
    <property type="match status" value="1"/>
</dbReference>
<dbReference type="InterPro" id="IPR013655">
    <property type="entry name" value="PAS_fold_3"/>
</dbReference>
<dbReference type="SMART" id="SM00086">
    <property type="entry name" value="PAC"/>
    <property type="match status" value="2"/>
</dbReference>
<evidence type="ECO:0000259" key="1">
    <source>
        <dbReference type="PROSITE" id="PS50112"/>
    </source>
</evidence>
<dbReference type="PROSITE" id="PS50112">
    <property type="entry name" value="PAS"/>
    <property type="match status" value="1"/>
</dbReference>
<feature type="domain" description="PAC" evidence="2">
    <location>
        <begin position="216"/>
        <end position="268"/>
    </location>
</feature>
<name>A0A7X0LWA7_9BACI</name>
<dbReference type="PANTHER" id="PTHR44757:SF2">
    <property type="entry name" value="BIOFILM ARCHITECTURE MAINTENANCE PROTEIN MBAA"/>
    <property type="match status" value="1"/>
</dbReference>
<dbReference type="Gene3D" id="3.20.20.450">
    <property type="entry name" value="EAL domain"/>
    <property type="match status" value="1"/>
</dbReference>
<evidence type="ECO:0000313" key="6">
    <source>
        <dbReference type="Proteomes" id="UP000531594"/>
    </source>
</evidence>
<dbReference type="InterPro" id="IPR000700">
    <property type="entry name" value="PAS-assoc_C"/>
</dbReference>
<dbReference type="Gene3D" id="3.30.70.270">
    <property type="match status" value="1"/>
</dbReference>
<dbReference type="Proteomes" id="UP000531594">
    <property type="component" value="Unassembled WGS sequence"/>
</dbReference>
<dbReference type="InterPro" id="IPR035919">
    <property type="entry name" value="EAL_sf"/>
</dbReference>
<feature type="domain" description="EAL" evidence="3">
    <location>
        <begin position="567"/>
        <end position="821"/>
    </location>
</feature>
<dbReference type="CDD" id="cd01949">
    <property type="entry name" value="GGDEF"/>
    <property type="match status" value="1"/>
</dbReference>
<dbReference type="CDD" id="cd01948">
    <property type="entry name" value="EAL"/>
    <property type="match status" value="1"/>
</dbReference>
<dbReference type="Pfam" id="PF13426">
    <property type="entry name" value="PAS_9"/>
    <property type="match status" value="1"/>
</dbReference>
<dbReference type="InterPro" id="IPR000160">
    <property type="entry name" value="GGDEF_dom"/>
</dbReference>
<evidence type="ECO:0000313" key="5">
    <source>
        <dbReference type="EMBL" id="MBB6445139.1"/>
    </source>
</evidence>
<sequence length="974" mass="112430">MKNFFHKHKTPFLYHEDSLADSPPQIQEHLNSIIKLDKDGNLVAFNQAFAAQFGYGVKDFKKPFFEIFLQNDASLAQPYFEKALLGNTQQFHAVSFKKNGIKVDVNLTLVPLEDQTEAIVYAVINDISEYKEWEKKLHLSRKVQSSFNELENICYFFYDAINDQFHFSKQFPELFGINEDSSYTPAHKKMLQYVYAEDQENVNHIFKEALKNKTGYKVEYRIPKKDDTFRYVFEKADILLNANGYLEGLTGFIQDITHSKLYDQMIEKEKQLSLLSDIPDFSIWTMNVTSGFTTNNSKGVEHITGYTAEELQNGIQWTSIIHPQDIQRYRKALRVLGTGETFRLQYRIIHKNGTVKWIQDYIIPVLDGKGKLTQMNGITSDVTIQKGLEEQIKFLSKYDPLTKLPNRQYFYEKIEQLMSEHAGKQKSAIMMLNIDRFKYVNDTLGYEIGDQLLVKIAERLAEQLTPQDLLARQDGAQFSILVGSVSSMDALRTLAETIIHCLEEPFLIKDFQLYVTVCIGISACPGKGTECLELFRNAEHALTKAKKGGENKYYIITDSNNIQSYKCFSIGRDIKKALRNGEMVMYYQPRVDANTNKMLSAEALIRWNHPEWGHISPDEFLGIAEENGLIIDIDNWVIQEVCRQIKQWKDAGLPLVPVSVNIAAAHLTKRDWPIEVAKFIKEAGIEPQDIELEITENSLLNNESMVQQAIEIFQRLGIKIALDDFGKGYSSLLYLTQYHFDILKIDKSFIQSMQDSERDLFIAKSIIYLAKGLNIRVVAEGVETMDQLEILKKENCREIQGYLFSRPVPVSEFEQLLKKEILLPVDPKQKAERKNRQYYRLQFPYPLSSSMRLISIAGKDMHLGKSTVLIDDISIDGLRCISTLKLPVRGDVVFQFETEVLHTPLQFLGRIVWKEEQNNNLVEYGFQFMNNEDEQVKLDSTLNKFLDLQKKSTKLPPYHLVKEDKLQYLLRMNS</sequence>
<dbReference type="FunFam" id="3.20.20.450:FF:000001">
    <property type="entry name" value="Cyclic di-GMP phosphodiesterase yahA"/>
    <property type="match status" value="1"/>
</dbReference>
<dbReference type="Pfam" id="PF08447">
    <property type="entry name" value="PAS_3"/>
    <property type="match status" value="2"/>
</dbReference>
<dbReference type="InterPro" id="IPR000014">
    <property type="entry name" value="PAS"/>
</dbReference>
<keyword evidence="6" id="KW-1185">Reference proteome</keyword>
<dbReference type="InterPro" id="IPR052155">
    <property type="entry name" value="Biofilm_reg_signaling"/>
</dbReference>
<dbReference type="InterPro" id="IPR029787">
    <property type="entry name" value="Nucleotide_cyclase"/>
</dbReference>
<dbReference type="Pfam" id="PF07238">
    <property type="entry name" value="PilZ"/>
    <property type="match status" value="1"/>
</dbReference>
<dbReference type="RefSeq" id="WP_184524882.1">
    <property type="nucleotide sequence ID" value="NZ_JACHGK010000004.1"/>
</dbReference>
<dbReference type="InterPro" id="IPR043128">
    <property type="entry name" value="Rev_trsase/Diguanyl_cyclase"/>
</dbReference>
<evidence type="ECO:0000259" key="3">
    <source>
        <dbReference type="PROSITE" id="PS50883"/>
    </source>
</evidence>
<feature type="domain" description="PAS" evidence="1">
    <location>
        <begin position="297"/>
        <end position="340"/>
    </location>
</feature>
<dbReference type="PROSITE" id="PS50887">
    <property type="entry name" value="GGDEF"/>
    <property type="match status" value="1"/>
</dbReference>
<dbReference type="SUPFAM" id="SSF141868">
    <property type="entry name" value="EAL domain-like"/>
    <property type="match status" value="1"/>
</dbReference>
<dbReference type="NCBIfam" id="TIGR00254">
    <property type="entry name" value="GGDEF"/>
    <property type="match status" value="1"/>
</dbReference>
<dbReference type="Pfam" id="PF00990">
    <property type="entry name" value="GGDEF"/>
    <property type="match status" value="1"/>
</dbReference>
<feature type="domain" description="PAC" evidence="2">
    <location>
        <begin position="342"/>
        <end position="394"/>
    </location>
</feature>
<dbReference type="Gene3D" id="3.30.450.20">
    <property type="entry name" value="PAS domain"/>
    <property type="match status" value="3"/>
</dbReference>
<dbReference type="CDD" id="cd00130">
    <property type="entry name" value="PAS"/>
    <property type="match status" value="3"/>
</dbReference>
<dbReference type="SMART" id="SM00052">
    <property type="entry name" value="EAL"/>
    <property type="match status" value="1"/>
</dbReference>
<accession>A0A7X0LWA7</accession>
<organism evidence="5 6">
    <name type="scientific">Bacillus benzoevorans</name>
    <dbReference type="NCBI Taxonomy" id="1456"/>
    <lineage>
        <taxon>Bacteria</taxon>
        <taxon>Bacillati</taxon>
        <taxon>Bacillota</taxon>
        <taxon>Bacilli</taxon>
        <taxon>Bacillales</taxon>
        <taxon>Bacillaceae</taxon>
        <taxon>Bacillus</taxon>
    </lineage>
</organism>
<dbReference type="PROSITE" id="PS50883">
    <property type="entry name" value="EAL"/>
    <property type="match status" value="1"/>
</dbReference>
<gene>
    <name evidence="5" type="ORF">HNR53_001749</name>
</gene>
<comment type="caution">
    <text evidence="5">The sequence shown here is derived from an EMBL/GenBank/DDBJ whole genome shotgun (WGS) entry which is preliminary data.</text>
</comment>
<dbReference type="SMART" id="SM00267">
    <property type="entry name" value="GGDEF"/>
    <property type="match status" value="1"/>
</dbReference>
<dbReference type="EMBL" id="JACHGK010000004">
    <property type="protein sequence ID" value="MBB6445139.1"/>
    <property type="molecule type" value="Genomic_DNA"/>
</dbReference>
<dbReference type="SUPFAM" id="SSF55785">
    <property type="entry name" value="PYP-like sensor domain (PAS domain)"/>
    <property type="match status" value="3"/>
</dbReference>
<dbReference type="SUPFAM" id="SSF55073">
    <property type="entry name" value="Nucleotide cyclase"/>
    <property type="match status" value="1"/>
</dbReference>
<reference evidence="5 6" key="1">
    <citation type="submission" date="2020-08" db="EMBL/GenBank/DDBJ databases">
        <title>Genomic Encyclopedia of Type Strains, Phase IV (KMG-IV): sequencing the most valuable type-strain genomes for metagenomic binning, comparative biology and taxonomic classification.</title>
        <authorList>
            <person name="Goeker M."/>
        </authorList>
    </citation>
    <scope>NUCLEOTIDE SEQUENCE [LARGE SCALE GENOMIC DNA]</scope>
    <source>
        <strain evidence="5 6">DSM 5391</strain>
    </source>
</reference>
<dbReference type="InterPro" id="IPR001633">
    <property type="entry name" value="EAL_dom"/>
</dbReference>
<dbReference type="GO" id="GO:0035438">
    <property type="term" value="F:cyclic-di-GMP binding"/>
    <property type="evidence" value="ECO:0007669"/>
    <property type="project" value="InterPro"/>
</dbReference>
<dbReference type="PROSITE" id="PS50113">
    <property type="entry name" value="PAC"/>
    <property type="match status" value="2"/>
</dbReference>
<feature type="domain" description="GGDEF" evidence="4">
    <location>
        <begin position="425"/>
        <end position="558"/>
    </location>
</feature>
<proteinExistence type="predicted"/>